<evidence type="ECO:0000313" key="4">
    <source>
        <dbReference type="Proteomes" id="UP000031512"/>
    </source>
</evidence>
<dbReference type="OrthoDB" id="10250354at2759"/>
<dbReference type="VEuPathDB" id="PiroplasmaDB:BEWA_019290"/>
<protein>
    <submittedName>
        <fullName evidence="3">DNAj/HSP40, putative</fullName>
    </submittedName>
</protein>
<dbReference type="InterPro" id="IPR018253">
    <property type="entry name" value="DnaJ_domain_CS"/>
</dbReference>
<dbReference type="InterPro" id="IPR036869">
    <property type="entry name" value="J_dom_sf"/>
</dbReference>
<dbReference type="PANTHER" id="PTHR44094">
    <property type="entry name" value="DNAJ HEAT SHOCK N-TERMINAL DOMAIN-CONTAINING PROTEIN"/>
    <property type="match status" value="1"/>
</dbReference>
<dbReference type="AlphaFoldDB" id="L0AW09"/>
<feature type="compositionally biased region" description="Polar residues" evidence="1">
    <location>
        <begin position="24"/>
        <end position="35"/>
    </location>
</feature>
<dbReference type="CDD" id="cd06257">
    <property type="entry name" value="DnaJ"/>
    <property type="match status" value="1"/>
</dbReference>
<evidence type="ECO:0000256" key="1">
    <source>
        <dbReference type="SAM" id="MobiDB-lite"/>
    </source>
</evidence>
<dbReference type="SMART" id="SM00271">
    <property type="entry name" value="DnaJ"/>
    <property type="match status" value="1"/>
</dbReference>
<dbReference type="STRING" id="1537102.L0AW09"/>
<sequence length="573" mass="63284">MGSLDSLASAQLQLERAGHDSKPTKSNTDSGSRSYSLVGGTAGTHVDDSIIGDPFIAGLFSTKKPRDAGAGLASGVKSVSKGVAIGAASLVVCPVVGVSQDGLTGFFKGVGTGVLAAITLPLTGLGVAGYQISRGIINTPRAICQKAVGKKWNKETGQWTDNWYSLDEEANKVFSTVSSFSSDEKDSTRNKTGESMFFSINNVASDGFSNIPVYDSTKSVSVVVETEFYEILDVPTNASQEAIRRSYYRLAKKYHPDKNSDEGSKEMFQRLGEAYQVLGDEERRKKYDLYGKSACSDMPILDSSLFFMMLFGSDAFEPYIGKLRMALFLELELNDALTPTAHDFEKLQTAREVKIALELREITRPFVCGDVINWKETVYEKAKALCKNSFSVEITKTIGWTYQNYAKQYLGKKNTFLGIAGKFAKTKEKVRSMEKSLRTFGSIMRTAIAERSLRKGKSLGDEHLLQEADLDNVCDENIPIILDAMLNICLMDVQNTVRAACKRLLKDMSVDATWRQRRAEALIEMGAIFTEVAKLEKYSIKVNGPSGPVDHFFSRVDEKRKCKNTHYSDDAFF</sequence>
<dbReference type="Proteomes" id="UP000031512">
    <property type="component" value="Chromosome 1"/>
</dbReference>
<dbReference type="Gene3D" id="1.10.287.110">
    <property type="entry name" value="DnaJ domain"/>
    <property type="match status" value="1"/>
</dbReference>
<feature type="domain" description="J" evidence="2">
    <location>
        <begin position="227"/>
        <end position="291"/>
    </location>
</feature>
<keyword evidence="4" id="KW-1185">Reference proteome</keyword>
<dbReference type="PANTHER" id="PTHR44094:SF8">
    <property type="entry name" value="DNAJ HEAT SHOCK N-TERMINAL DOMAIN-CONTAINING PROTEIN-RELATED"/>
    <property type="match status" value="1"/>
</dbReference>
<dbReference type="PROSITE" id="PS00636">
    <property type="entry name" value="DNAJ_1"/>
    <property type="match status" value="1"/>
</dbReference>
<dbReference type="InterPro" id="IPR026894">
    <property type="entry name" value="DnaJ_X"/>
</dbReference>
<name>L0AW09_THEEQ</name>
<reference evidence="3 4" key="1">
    <citation type="journal article" date="2012" name="BMC Genomics">
        <title>Comparative genomic analysis and phylogenetic position of Theileria equi.</title>
        <authorList>
            <person name="Kappmeyer L.S."/>
            <person name="Thiagarajan M."/>
            <person name="Herndon D.R."/>
            <person name="Ramsay J.D."/>
            <person name="Caler E."/>
            <person name="Djikeng A."/>
            <person name="Gillespie J.J."/>
            <person name="Lau A.O."/>
            <person name="Roalson E.H."/>
            <person name="Silva J.C."/>
            <person name="Silva M.G."/>
            <person name="Suarez C.E."/>
            <person name="Ueti M.W."/>
            <person name="Nene V.M."/>
            <person name="Mealey R.H."/>
            <person name="Knowles D.P."/>
            <person name="Brayton K.A."/>
        </authorList>
    </citation>
    <scope>NUCLEOTIDE SEQUENCE [LARGE SCALE GENOMIC DNA]</scope>
    <source>
        <strain evidence="3 4">WA</strain>
    </source>
</reference>
<proteinExistence type="predicted"/>
<dbReference type="KEGG" id="beq:BEWA_019290"/>
<dbReference type="RefSeq" id="XP_004828750.1">
    <property type="nucleotide sequence ID" value="XM_004828693.1"/>
</dbReference>
<feature type="region of interest" description="Disordered" evidence="1">
    <location>
        <begin position="15"/>
        <end position="35"/>
    </location>
</feature>
<organism evidence="3 4">
    <name type="scientific">Theileria equi strain WA</name>
    <dbReference type="NCBI Taxonomy" id="1537102"/>
    <lineage>
        <taxon>Eukaryota</taxon>
        <taxon>Sar</taxon>
        <taxon>Alveolata</taxon>
        <taxon>Apicomplexa</taxon>
        <taxon>Aconoidasida</taxon>
        <taxon>Piroplasmida</taxon>
        <taxon>Theileriidae</taxon>
        <taxon>Theileria</taxon>
    </lineage>
</organism>
<dbReference type="EMBL" id="CP001669">
    <property type="protein sequence ID" value="AFZ79084.1"/>
    <property type="molecule type" value="Genomic_DNA"/>
</dbReference>
<dbReference type="Pfam" id="PF00226">
    <property type="entry name" value="DnaJ"/>
    <property type="match status" value="1"/>
</dbReference>
<accession>L0AW09</accession>
<evidence type="ECO:0000313" key="3">
    <source>
        <dbReference type="EMBL" id="AFZ79084.1"/>
    </source>
</evidence>
<dbReference type="eggNOG" id="KOG0691">
    <property type="taxonomic scope" value="Eukaryota"/>
</dbReference>
<dbReference type="SUPFAM" id="SSF46565">
    <property type="entry name" value="Chaperone J-domain"/>
    <property type="match status" value="1"/>
</dbReference>
<gene>
    <name evidence="3" type="ORF">BEWA_019290</name>
</gene>
<dbReference type="Pfam" id="PF14308">
    <property type="entry name" value="DnaJ-X"/>
    <property type="match status" value="1"/>
</dbReference>
<evidence type="ECO:0000259" key="2">
    <source>
        <dbReference type="PROSITE" id="PS50076"/>
    </source>
</evidence>
<dbReference type="InterPro" id="IPR052423">
    <property type="entry name" value="EMIR"/>
</dbReference>
<dbReference type="InterPro" id="IPR001623">
    <property type="entry name" value="DnaJ_domain"/>
</dbReference>
<dbReference type="PROSITE" id="PS50076">
    <property type="entry name" value="DNAJ_2"/>
    <property type="match status" value="1"/>
</dbReference>
<dbReference type="PRINTS" id="PR00625">
    <property type="entry name" value="JDOMAIN"/>
</dbReference>
<dbReference type="GeneID" id="15803852"/>